<name>A0ACC2ZTB3_9EURO</name>
<gene>
    <name evidence="1" type="ORF">H2198_009881</name>
</gene>
<proteinExistence type="predicted"/>
<sequence>MTLFIRAFAPLRTTSRALYRPAATFHTSTARCVLNEADRDTHKDHPDRDQKIDHHKHDSVNRAKSGKGEWKPELASQSEQIVSGDRDDMSMDEMQKLGEKKAEEGKAPAGSESSKGAQ</sequence>
<accession>A0ACC2ZTB3</accession>
<keyword evidence="2" id="KW-1185">Reference proteome</keyword>
<organism evidence="1 2">
    <name type="scientific">Neophaeococcomyces mojaviensis</name>
    <dbReference type="NCBI Taxonomy" id="3383035"/>
    <lineage>
        <taxon>Eukaryota</taxon>
        <taxon>Fungi</taxon>
        <taxon>Dikarya</taxon>
        <taxon>Ascomycota</taxon>
        <taxon>Pezizomycotina</taxon>
        <taxon>Eurotiomycetes</taxon>
        <taxon>Chaetothyriomycetidae</taxon>
        <taxon>Chaetothyriales</taxon>
        <taxon>Chaetothyriales incertae sedis</taxon>
        <taxon>Neophaeococcomyces</taxon>
    </lineage>
</organism>
<dbReference type="Proteomes" id="UP001172386">
    <property type="component" value="Unassembled WGS sequence"/>
</dbReference>
<dbReference type="EMBL" id="JAPDRQ010000305">
    <property type="protein sequence ID" value="KAJ9650814.1"/>
    <property type="molecule type" value="Genomic_DNA"/>
</dbReference>
<comment type="caution">
    <text evidence="1">The sequence shown here is derived from an EMBL/GenBank/DDBJ whole genome shotgun (WGS) entry which is preliminary data.</text>
</comment>
<protein>
    <submittedName>
        <fullName evidence="1">Uncharacterized protein</fullName>
    </submittedName>
</protein>
<evidence type="ECO:0000313" key="2">
    <source>
        <dbReference type="Proteomes" id="UP001172386"/>
    </source>
</evidence>
<evidence type="ECO:0000313" key="1">
    <source>
        <dbReference type="EMBL" id="KAJ9650814.1"/>
    </source>
</evidence>
<reference evidence="1" key="1">
    <citation type="submission" date="2022-10" db="EMBL/GenBank/DDBJ databases">
        <title>Culturing micro-colonial fungi from biological soil crusts in the Mojave desert and describing Neophaeococcomyces mojavensis, and introducing the new genera and species Taxawa tesnikishii.</title>
        <authorList>
            <person name="Kurbessoian T."/>
            <person name="Stajich J.E."/>
        </authorList>
    </citation>
    <scope>NUCLEOTIDE SEQUENCE</scope>
    <source>
        <strain evidence="1">JES_112</strain>
    </source>
</reference>